<sequence>MTVTAGSDAKNGTSVQLYTDICDKWTYQNRSTTITQLLSGPTAFFKLDADNAATFVESSAEQAPWADVIYATQPSNASSIPTSSGPRNGVRGSFYSNGTLSGLKHECEPRCVAAFAYDLGHLTGENATLQVAVGVVRNDTVNYLGTSQTHYYRAKRPDTADAIRYFFDDYPAAPAESQSLDANISTIATSVAGQNYSDILTLSVRQILGAMNLTVPSNSTDNDDPSAFLKEISSNGNMQTINVIFPMLPYLYALAAKYTKILLEPVLSYVASGRWPLPFFIHGMGTYYSSTILIEGIGVFTSKVTGDPYFDVMYGNATWYMLFNIFPDVLLNLRVFNNSTYEAQSEFHPTVRAEAGVPIDGAVRWDRTDWQMWSAASNTSQATSNMFVNDLHALISNGKNKMPFTDRYWASEPDVGKGVFRARPTVAAHFALWAMAKTRGEIE</sequence>
<dbReference type="EMBL" id="JAWDJW010001882">
    <property type="protein sequence ID" value="KAK3078453.1"/>
    <property type="molecule type" value="Genomic_DNA"/>
</dbReference>
<gene>
    <name evidence="1" type="ORF">LTS18_007470</name>
</gene>
<reference evidence="1" key="1">
    <citation type="submission" date="2024-09" db="EMBL/GenBank/DDBJ databases">
        <title>Black Yeasts Isolated from many extreme environments.</title>
        <authorList>
            <person name="Coleine C."/>
            <person name="Stajich J.E."/>
            <person name="Selbmann L."/>
        </authorList>
    </citation>
    <scope>NUCLEOTIDE SEQUENCE</scope>
    <source>
        <strain evidence="1">CCFEE 5737</strain>
    </source>
</reference>
<protein>
    <submittedName>
        <fullName evidence="1">Uncharacterized protein</fullName>
    </submittedName>
</protein>
<evidence type="ECO:0000313" key="2">
    <source>
        <dbReference type="Proteomes" id="UP001186974"/>
    </source>
</evidence>
<comment type="caution">
    <text evidence="1">The sequence shown here is derived from an EMBL/GenBank/DDBJ whole genome shotgun (WGS) entry which is preliminary data.</text>
</comment>
<keyword evidence="2" id="KW-1185">Reference proteome</keyword>
<evidence type="ECO:0000313" key="1">
    <source>
        <dbReference type="EMBL" id="KAK3078453.1"/>
    </source>
</evidence>
<accession>A0ACC3DP92</accession>
<dbReference type="Proteomes" id="UP001186974">
    <property type="component" value="Unassembled WGS sequence"/>
</dbReference>
<proteinExistence type="predicted"/>
<organism evidence="1 2">
    <name type="scientific">Coniosporium uncinatum</name>
    <dbReference type="NCBI Taxonomy" id="93489"/>
    <lineage>
        <taxon>Eukaryota</taxon>
        <taxon>Fungi</taxon>
        <taxon>Dikarya</taxon>
        <taxon>Ascomycota</taxon>
        <taxon>Pezizomycotina</taxon>
        <taxon>Dothideomycetes</taxon>
        <taxon>Dothideomycetes incertae sedis</taxon>
        <taxon>Coniosporium</taxon>
    </lineage>
</organism>
<name>A0ACC3DP92_9PEZI</name>